<dbReference type="InterPro" id="IPR017896">
    <property type="entry name" value="4Fe4S_Fe-S-bd"/>
</dbReference>
<evidence type="ECO:0000256" key="4">
    <source>
        <dbReference type="ARBA" id="ARBA00023014"/>
    </source>
</evidence>
<dbReference type="AlphaFoldDB" id="A0A9D2IL42"/>
<proteinExistence type="predicted"/>
<feature type="region of interest" description="Disordered" evidence="5">
    <location>
        <begin position="320"/>
        <end position="347"/>
    </location>
</feature>
<dbReference type="InterPro" id="IPR004108">
    <property type="entry name" value="Fe_hydrogenase_lsu_C"/>
</dbReference>
<dbReference type="PANTHER" id="PTHR11615">
    <property type="entry name" value="NITRATE, FORMATE, IRON DEHYDROGENASE"/>
    <property type="match status" value="1"/>
</dbReference>
<dbReference type="SUPFAM" id="SSF54862">
    <property type="entry name" value="4Fe-4S ferredoxins"/>
    <property type="match status" value="1"/>
</dbReference>
<dbReference type="Pfam" id="PF02906">
    <property type="entry name" value="Fe_hyd_lg_C"/>
    <property type="match status" value="1"/>
</dbReference>
<organism evidence="8 9">
    <name type="scientific">Candidatus Tidjanibacter faecipullorum</name>
    <dbReference type="NCBI Taxonomy" id="2838766"/>
    <lineage>
        <taxon>Bacteria</taxon>
        <taxon>Pseudomonadati</taxon>
        <taxon>Bacteroidota</taxon>
        <taxon>Bacteroidia</taxon>
        <taxon>Bacteroidales</taxon>
        <taxon>Rikenellaceae</taxon>
        <taxon>Tidjanibacter</taxon>
    </lineage>
</organism>
<dbReference type="Gene3D" id="3.40.950.10">
    <property type="entry name" value="Fe-only Hydrogenase (Larger Subunit), Chain L, domain 3"/>
    <property type="match status" value="1"/>
</dbReference>
<evidence type="ECO:0000313" key="9">
    <source>
        <dbReference type="Proteomes" id="UP000824014"/>
    </source>
</evidence>
<dbReference type="Pfam" id="PF13237">
    <property type="entry name" value="Fer4_10"/>
    <property type="match status" value="1"/>
</dbReference>
<gene>
    <name evidence="8" type="ORF">H9816_03305</name>
</gene>
<evidence type="ECO:0000256" key="5">
    <source>
        <dbReference type="SAM" id="MobiDB-lite"/>
    </source>
</evidence>
<dbReference type="GO" id="GO:0051539">
    <property type="term" value="F:4 iron, 4 sulfur cluster binding"/>
    <property type="evidence" value="ECO:0007669"/>
    <property type="project" value="UniProtKB-KW"/>
</dbReference>
<evidence type="ECO:0000256" key="2">
    <source>
        <dbReference type="ARBA" id="ARBA00022723"/>
    </source>
</evidence>
<dbReference type="GO" id="GO:0046872">
    <property type="term" value="F:metal ion binding"/>
    <property type="evidence" value="ECO:0007669"/>
    <property type="project" value="UniProtKB-KW"/>
</dbReference>
<keyword evidence="1" id="KW-0004">4Fe-4S</keyword>
<dbReference type="SUPFAM" id="SSF53920">
    <property type="entry name" value="Fe-only hydrogenase"/>
    <property type="match status" value="1"/>
</dbReference>
<dbReference type="Gene3D" id="1.10.15.40">
    <property type="entry name" value="Electron transport complex subunit B, putative Fe-S cluster"/>
    <property type="match status" value="1"/>
</dbReference>
<feature type="domain" description="4Fe-4S" evidence="7">
    <location>
        <begin position="351"/>
        <end position="412"/>
    </location>
</feature>
<evidence type="ECO:0000259" key="7">
    <source>
        <dbReference type="PROSITE" id="PS51656"/>
    </source>
</evidence>
<evidence type="ECO:0000256" key="1">
    <source>
        <dbReference type="ARBA" id="ARBA00022485"/>
    </source>
</evidence>
<feature type="compositionally biased region" description="Basic and acidic residues" evidence="5">
    <location>
        <begin position="325"/>
        <end position="337"/>
    </location>
</feature>
<keyword evidence="4" id="KW-0411">Iron-sulfur</keyword>
<protein>
    <submittedName>
        <fullName evidence="8">4Fe-4S dicluster domain-containing protein</fullName>
    </submittedName>
</protein>
<name>A0A9D2IL42_9BACT</name>
<dbReference type="PROSITE" id="PS51379">
    <property type="entry name" value="4FE4S_FER_2"/>
    <property type="match status" value="2"/>
</dbReference>
<evidence type="ECO:0000259" key="6">
    <source>
        <dbReference type="PROSITE" id="PS51379"/>
    </source>
</evidence>
<dbReference type="PROSITE" id="PS00198">
    <property type="entry name" value="4FE4S_FER_1"/>
    <property type="match status" value="1"/>
</dbReference>
<dbReference type="Proteomes" id="UP000824014">
    <property type="component" value="Unassembled WGS sequence"/>
</dbReference>
<sequence length="574" mass="63728">MLRPVYTEPDKCRRCYKCIRECPVKAIQVDHDRISIMPDRCIWCGRCTEVCPTGAKKLRDGLTRARMTVAKYPSAILALDPAYISEFDNVTPEVLVAAIRRLGFGGVSETALSARLVTGRIRRFLEEARPGAYYTSTCPVVVNYIRKYRPERLADLIPVVSPMIAHARLLKQLYGDDLRIIYAGPCIGAKYDADKHSDLISVAITFQDLRQWFDRAGIDLQTVTSGPDDRFVPRQADSGSLYAAEGGLLAELGALTGTTGHMAFSGLAAVKATLSDSRLHPDRPLLIELNACKGGCINGPGCSHRTTPAANRYTLFSRRTARPTPEPDHKPDLEATFHADPQPEESFTEQRIRETLASIGKYAPEDELDCGSCGYGTCRDFARALLEGRARNNMCIAFMRRMAHDKATVLLRTIPVGIVIVNSNLRIADMNRAFAAAIGGETLAAYELFPGMEGVPLQEICAFEPYFKTVIATGEELKERRIRGNDRTWLLSIYNINPKKQVLGVLQNLHEPSVRKEWLIEKTREVLGNHMTTVQKIAGLLGENAAYTDATLRSIIEAYDRGVEEIPTKHPSEE</sequence>
<dbReference type="Gene3D" id="3.30.450.20">
    <property type="entry name" value="PAS domain"/>
    <property type="match status" value="1"/>
</dbReference>
<dbReference type="Gene3D" id="3.30.70.20">
    <property type="match status" value="1"/>
</dbReference>
<dbReference type="InterPro" id="IPR050340">
    <property type="entry name" value="Cytosolic_Fe-S_CAF"/>
</dbReference>
<dbReference type="Pfam" id="PF04060">
    <property type="entry name" value="FeS"/>
    <property type="match status" value="1"/>
</dbReference>
<feature type="domain" description="4Fe-4S ferredoxin-type" evidence="6">
    <location>
        <begin position="3"/>
        <end position="30"/>
    </location>
</feature>
<dbReference type="PROSITE" id="PS51656">
    <property type="entry name" value="4FE4S"/>
    <property type="match status" value="1"/>
</dbReference>
<reference evidence="8" key="2">
    <citation type="submission" date="2021-04" db="EMBL/GenBank/DDBJ databases">
        <authorList>
            <person name="Gilroy R."/>
        </authorList>
    </citation>
    <scope>NUCLEOTIDE SEQUENCE</scope>
    <source>
        <strain evidence="8">ChiHjej11B10-19426</strain>
    </source>
</reference>
<evidence type="ECO:0000256" key="3">
    <source>
        <dbReference type="ARBA" id="ARBA00023004"/>
    </source>
</evidence>
<dbReference type="InterPro" id="IPR009016">
    <property type="entry name" value="Fe_hydrogenase"/>
</dbReference>
<dbReference type="InterPro" id="IPR007202">
    <property type="entry name" value="4Fe-4S_dom"/>
</dbReference>
<dbReference type="InterPro" id="IPR017900">
    <property type="entry name" value="4Fe4S_Fe_S_CS"/>
</dbReference>
<keyword evidence="2" id="KW-0479">Metal-binding</keyword>
<dbReference type="EMBL" id="DXCC01000008">
    <property type="protein sequence ID" value="HIZ14924.1"/>
    <property type="molecule type" value="Genomic_DNA"/>
</dbReference>
<feature type="domain" description="4Fe-4S ferredoxin-type" evidence="6">
    <location>
        <begin position="32"/>
        <end position="61"/>
    </location>
</feature>
<keyword evidence="3" id="KW-0408">Iron</keyword>
<evidence type="ECO:0000313" key="8">
    <source>
        <dbReference type="EMBL" id="HIZ14924.1"/>
    </source>
</evidence>
<reference evidence="8" key="1">
    <citation type="journal article" date="2021" name="PeerJ">
        <title>Extensive microbial diversity within the chicken gut microbiome revealed by metagenomics and culture.</title>
        <authorList>
            <person name="Gilroy R."/>
            <person name="Ravi A."/>
            <person name="Getino M."/>
            <person name="Pursley I."/>
            <person name="Horton D.L."/>
            <person name="Alikhan N.F."/>
            <person name="Baker D."/>
            <person name="Gharbi K."/>
            <person name="Hall N."/>
            <person name="Watson M."/>
            <person name="Adriaenssens E.M."/>
            <person name="Foster-Nyarko E."/>
            <person name="Jarju S."/>
            <person name="Secka A."/>
            <person name="Antonio M."/>
            <person name="Oren A."/>
            <person name="Chaudhuri R.R."/>
            <person name="La Ragione R."/>
            <person name="Hildebrand F."/>
            <person name="Pallen M.J."/>
        </authorList>
    </citation>
    <scope>NUCLEOTIDE SEQUENCE</scope>
    <source>
        <strain evidence="8">ChiHjej11B10-19426</strain>
    </source>
</reference>
<accession>A0A9D2IL42</accession>
<comment type="caution">
    <text evidence="8">The sequence shown here is derived from an EMBL/GenBank/DDBJ whole genome shotgun (WGS) entry which is preliminary data.</text>
</comment>